<protein>
    <recommendedName>
        <fullName evidence="1">AB hydrolase-1 domain-containing protein</fullName>
    </recommendedName>
</protein>
<gene>
    <name evidence="2" type="ORF">O0I10_011341</name>
</gene>
<sequence length="350" mass="38442">MPMTAPQDRLLLVFVHGFRGTDTTFKDFPERLKAIATSSDVHTIVYPRYKTSGDFNVAVHNLQVWLQDQVKQQQTSMASSGQTGNVLVVLLGHSMGGLVSAEVILRQKGQDLLGTKARVIGLLAYDTPFYSLNHRFVSGTALSHMDKLNNHVSRFFTSNTSTATTSSRSVSSTAKQITWTGATSSTTTRAAAAAAASNTATKKSSSGWGLLAGVVGVAAVGAAAYLAKDVITSKVNDAMDHVEFVSTLMDFEACWERMRRLSQLDDVLFRCFYIQLENHESLATDPKTFIALPPPETAHYFIPIPSRAEGEVEAHMSIFNAKKNDHYYTLGLDTMSLISEMLARHQRRRD</sequence>
<accession>A0AAD7UTZ3</accession>
<keyword evidence="3" id="KW-1185">Reference proteome</keyword>
<evidence type="ECO:0000313" key="2">
    <source>
        <dbReference type="EMBL" id="KAJ8653041.1"/>
    </source>
</evidence>
<dbReference type="PANTHER" id="PTHR47842">
    <property type="entry name" value="EXPRESSED PROTEIN"/>
    <property type="match status" value="1"/>
</dbReference>
<dbReference type="Pfam" id="PF12697">
    <property type="entry name" value="Abhydrolase_6"/>
    <property type="match status" value="1"/>
</dbReference>
<dbReference type="RefSeq" id="XP_058337955.1">
    <property type="nucleotide sequence ID" value="XM_058491310.1"/>
</dbReference>
<name>A0AAD7UTZ3_9FUNG</name>
<reference evidence="2 3" key="1">
    <citation type="submission" date="2023-03" db="EMBL/GenBank/DDBJ databases">
        <title>Genome sequence of Lichtheimia ornata CBS 291.66.</title>
        <authorList>
            <person name="Mohabir J.T."/>
            <person name="Shea T.P."/>
            <person name="Kurbessoian T."/>
            <person name="Berby B."/>
            <person name="Fontaine J."/>
            <person name="Livny J."/>
            <person name="Gnirke A."/>
            <person name="Stajich J.E."/>
            <person name="Cuomo C.A."/>
        </authorList>
    </citation>
    <scope>NUCLEOTIDE SEQUENCE [LARGE SCALE GENOMIC DNA]</scope>
    <source>
        <strain evidence="2">CBS 291.66</strain>
    </source>
</reference>
<dbReference type="AlphaFoldDB" id="A0AAD7UTZ3"/>
<dbReference type="Gene3D" id="3.40.50.1820">
    <property type="entry name" value="alpha/beta hydrolase"/>
    <property type="match status" value="1"/>
</dbReference>
<feature type="domain" description="AB hydrolase-1" evidence="1">
    <location>
        <begin position="12"/>
        <end position="156"/>
    </location>
</feature>
<proteinExistence type="predicted"/>
<organism evidence="2 3">
    <name type="scientific">Lichtheimia ornata</name>
    <dbReference type="NCBI Taxonomy" id="688661"/>
    <lineage>
        <taxon>Eukaryota</taxon>
        <taxon>Fungi</taxon>
        <taxon>Fungi incertae sedis</taxon>
        <taxon>Mucoromycota</taxon>
        <taxon>Mucoromycotina</taxon>
        <taxon>Mucoromycetes</taxon>
        <taxon>Mucorales</taxon>
        <taxon>Lichtheimiaceae</taxon>
        <taxon>Lichtheimia</taxon>
    </lineage>
</organism>
<comment type="caution">
    <text evidence="2">The sequence shown here is derived from an EMBL/GenBank/DDBJ whole genome shotgun (WGS) entry which is preliminary data.</text>
</comment>
<dbReference type="Proteomes" id="UP001234581">
    <property type="component" value="Unassembled WGS sequence"/>
</dbReference>
<dbReference type="InterPro" id="IPR000073">
    <property type="entry name" value="AB_hydrolase_1"/>
</dbReference>
<evidence type="ECO:0000259" key="1">
    <source>
        <dbReference type="Pfam" id="PF12697"/>
    </source>
</evidence>
<evidence type="ECO:0000313" key="3">
    <source>
        <dbReference type="Proteomes" id="UP001234581"/>
    </source>
</evidence>
<dbReference type="GeneID" id="83218742"/>
<dbReference type="PANTHER" id="PTHR47842:SF1">
    <property type="entry name" value="DUF676 DOMAIN-CONTAINING PROTEIN"/>
    <property type="match status" value="1"/>
</dbReference>
<dbReference type="SUPFAM" id="SSF53474">
    <property type="entry name" value="alpha/beta-Hydrolases"/>
    <property type="match status" value="1"/>
</dbReference>
<dbReference type="InterPro" id="IPR029058">
    <property type="entry name" value="AB_hydrolase_fold"/>
</dbReference>
<dbReference type="EMBL" id="JARTCD010000087">
    <property type="protein sequence ID" value="KAJ8653041.1"/>
    <property type="molecule type" value="Genomic_DNA"/>
</dbReference>